<dbReference type="InterPro" id="IPR000620">
    <property type="entry name" value="EamA_dom"/>
</dbReference>
<evidence type="ECO:0000256" key="6">
    <source>
        <dbReference type="RuleBase" id="RU363077"/>
    </source>
</evidence>
<evidence type="ECO:0000256" key="7">
    <source>
        <dbReference type="SAM" id="MobiDB-lite"/>
    </source>
</evidence>
<keyword evidence="3 6" id="KW-0812">Transmembrane</keyword>
<name>A0A6I9QRC6_ELAGV</name>
<evidence type="ECO:0000256" key="4">
    <source>
        <dbReference type="ARBA" id="ARBA00022989"/>
    </source>
</evidence>
<organism evidence="9 10">
    <name type="scientific">Elaeis guineensis var. tenera</name>
    <name type="common">Oil palm</name>
    <dbReference type="NCBI Taxonomy" id="51953"/>
    <lineage>
        <taxon>Eukaryota</taxon>
        <taxon>Viridiplantae</taxon>
        <taxon>Streptophyta</taxon>
        <taxon>Embryophyta</taxon>
        <taxon>Tracheophyta</taxon>
        <taxon>Spermatophyta</taxon>
        <taxon>Magnoliopsida</taxon>
        <taxon>Liliopsida</taxon>
        <taxon>Arecaceae</taxon>
        <taxon>Arecoideae</taxon>
        <taxon>Cocoseae</taxon>
        <taxon>Elaeidinae</taxon>
        <taxon>Elaeis</taxon>
    </lineage>
</organism>
<evidence type="ECO:0000313" key="9">
    <source>
        <dbReference type="Proteomes" id="UP000504607"/>
    </source>
</evidence>
<feature type="transmembrane region" description="Helical" evidence="6">
    <location>
        <begin position="277"/>
        <end position="297"/>
    </location>
</feature>
<dbReference type="RefSeq" id="XP_010914061.1">
    <property type="nucleotide sequence ID" value="XM_010915759.3"/>
</dbReference>
<evidence type="ECO:0000259" key="8">
    <source>
        <dbReference type="Pfam" id="PF00892"/>
    </source>
</evidence>
<feature type="compositionally biased region" description="Polar residues" evidence="7">
    <location>
        <begin position="340"/>
        <end position="351"/>
    </location>
</feature>
<dbReference type="AlphaFoldDB" id="A0A6I9QRC6"/>
<evidence type="ECO:0000256" key="1">
    <source>
        <dbReference type="ARBA" id="ARBA00004141"/>
    </source>
</evidence>
<evidence type="ECO:0000256" key="2">
    <source>
        <dbReference type="ARBA" id="ARBA00007635"/>
    </source>
</evidence>
<reference evidence="10" key="1">
    <citation type="submission" date="2025-08" db="UniProtKB">
        <authorList>
            <consortium name="RefSeq"/>
        </authorList>
    </citation>
    <scope>IDENTIFICATION</scope>
</reference>
<gene>
    <name evidence="10" type="primary">LOC105039569</name>
</gene>
<feature type="transmembrane region" description="Helical" evidence="6">
    <location>
        <begin position="138"/>
        <end position="159"/>
    </location>
</feature>
<feature type="region of interest" description="Disordered" evidence="7">
    <location>
        <begin position="332"/>
        <end position="351"/>
    </location>
</feature>
<dbReference type="OrthoDB" id="1728340at2759"/>
<comment type="subcellular location">
    <subcellularLocation>
        <location evidence="1 6">Membrane</location>
        <topology evidence="1 6">Multi-pass membrane protein</topology>
    </subcellularLocation>
</comment>
<keyword evidence="9" id="KW-1185">Reference proteome</keyword>
<protein>
    <recommendedName>
        <fullName evidence="6">WAT1-related protein</fullName>
    </recommendedName>
</protein>
<proteinExistence type="inferred from homology"/>
<dbReference type="InParanoid" id="A0A6I9QRC6"/>
<feature type="transmembrane region" description="Helical" evidence="6">
    <location>
        <begin position="104"/>
        <end position="126"/>
    </location>
</feature>
<evidence type="ECO:0000313" key="10">
    <source>
        <dbReference type="RefSeq" id="XP_010914061.1"/>
    </source>
</evidence>
<dbReference type="GeneID" id="105039569"/>
<feature type="transmembrane region" description="Helical" evidence="6">
    <location>
        <begin position="179"/>
        <end position="200"/>
    </location>
</feature>
<accession>A0A6I9QRC6</accession>
<feature type="transmembrane region" description="Helical" evidence="6">
    <location>
        <begin position="12"/>
        <end position="33"/>
    </location>
</feature>
<feature type="transmembrane region" description="Helical" evidence="6">
    <location>
        <begin position="39"/>
        <end position="61"/>
    </location>
</feature>
<evidence type="ECO:0000256" key="5">
    <source>
        <dbReference type="ARBA" id="ARBA00023136"/>
    </source>
</evidence>
<dbReference type="GO" id="GO:0022857">
    <property type="term" value="F:transmembrane transporter activity"/>
    <property type="evidence" value="ECO:0007669"/>
    <property type="project" value="InterPro"/>
</dbReference>
<feature type="transmembrane region" description="Helical" evidence="6">
    <location>
        <begin position="212"/>
        <end position="233"/>
    </location>
</feature>
<dbReference type="GO" id="GO:0016020">
    <property type="term" value="C:membrane"/>
    <property type="evidence" value="ECO:0007669"/>
    <property type="project" value="UniProtKB-SubCell"/>
</dbReference>
<dbReference type="Pfam" id="PF00892">
    <property type="entry name" value="EamA"/>
    <property type="match status" value="2"/>
</dbReference>
<keyword evidence="5 6" id="KW-0472">Membrane</keyword>
<dbReference type="FunCoup" id="A0A6I9QRC6">
    <property type="interactions" value="16"/>
</dbReference>
<feature type="domain" description="EamA" evidence="8">
    <location>
        <begin position="14"/>
        <end position="149"/>
    </location>
</feature>
<dbReference type="InterPro" id="IPR030184">
    <property type="entry name" value="WAT1-related"/>
</dbReference>
<feature type="transmembrane region" description="Helical" evidence="6">
    <location>
        <begin position="245"/>
        <end position="265"/>
    </location>
</feature>
<keyword evidence="4 6" id="KW-1133">Transmembrane helix</keyword>
<comment type="similarity">
    <text evidence="2 6">Belongs to the drug/metabolite transporter (DMT) superfamily. Plant drug/metabolite exporter (P-DME) (TC 2.A.7.4) family.</text>
</comment>
<feature type="transmembrane region" description="Helical" evidence="6">
    <location>
        <begin position="73"/>
        <end position="92"/>
    </location>
</feature>
<dbReference type="InterPro" id="IPR037185">
    <property type="entry name" value="EmrE-like"/>
</dbReference>
<dbReference type="KEGG" id="egu:105039569"/>
<feature type="transmembrane region" description="Helical" evidence="6">
    <location>
        <begin position="303"/>
        <end position="322"/>
    </location>
</feature>
<dbReference type="SUPFAM" id="SSF103481">
    <property type="entry name" value="Multidrug resistance efflux transporter EmrE"/>
    <property type="match status" value="2"/>
</dbReference>
<dbReference type="Proteomes" id="UP000504607">
    <property type="component" value="Chromosome 2"/>
</dbReference>
<evidence type="ECO:0000256" key="3">
    <source>
        <dbReference type="ARBA" id="ARBA00022692"/>
    </source>
</evidence>
<dbReference type="PANTHER" id="PTHR31218">
    <property type="entry name" value="WAT1-RELATED PROTEIN"/>
    <property type="match status" value="1"/>
</dbReference>
<sequence>MGDSCLEGYKPGLAMVVTQCIYAAMALSAKAAFTEGMNTMVFVVYRQAIATLVLAPTTILAKGGNLSQMSLGWRAFCLVFVASLVGATLNQYCYYQGLDLASSSIATAMSNLIPAVTFVMAASIGLEKVKLRSLRSMAKVLGTAICVGGAISMAFFRGSSLLNVGYQTVTQLLHSADKTWMIGVLFLMGSSCCWSFWLILQVPICKSHLDPLSLSAWMCLISTFQSVILTFCLEPNLSAWKITSILELLCCLFAGVFGSGVTFYLQSWCISVRGPLYSAMFNPLCTVITTILAFIILNEKPHVGSLIGSVAVVGGLYIVLWGKAKDLDTKSKPDIKDDSSNISIPNDAQDNNYGIDIEEPLLAEKPDDLESQTESETVICH</sequence>
<feature type="domain" description="EamA" evidence="8">
    <location>
        <begin position="181"/>
        <end position="320"/>
    </location>
</feature>